<dbReference type="STRING" id="797302.Halru_2900"/>
<dbReference type="AlphaFoldDB" id="L0ID42"/>
<gene>
    <name evidence="1" type="ordered locus">Halru_2900</name>
</gene>
<dbReference type="Pfam" id="PF24441">
    <property type="entry name" value="DUF7560"/>
    <property type="match status" value="1"/>
</dbReference>
<dbReference type="InterPro" id="IPR055982">
    <property type="entry name" value="DUF7560"/>
</dbReference>
<dbReference type="HOGENOM" id="CLU_206272_0_0_2"/>
<name>L0ID42_HALRX</name>
<proteinExistence type="predicted"/>
<evidence type="ECO:0000313" key="2">
    <source>
        <dbReference type="Proteomes" id="UP000010846"/>
    </source>
</evidence>
<dbReference type="EMBL" id="CP003050">
    <property type="protein sequence ID" value="AGB17470.1"/>
    <property type="molecule type" value="Genomic_DNA"/>
</dbReference>
<evidence type="ECO:0008006" key="3">
    <source>
        <dbReference type="Google" id="ProtNLM"/>
    </source>
</evidence>
<dbReference type="eggNOG" id="arCOG06412">
    <property type="taxonomic scope" value="Archaea"/>
</dbReference>
<dbReference type="Proteomes" id="UP000010846">
    <property type="component" value="Chromosome"/>
</dbReference>
<reference evidence="1" key="1">
    <citation type="submission" date="2011-09" db="EMBL/GenBank/DDBJ databases">
        <title>Complete sequence of Halovivax ruber XH-70.</title>
        <authorList>
            <consortium name="US DOE Joint Genome Institute"/>
            <person name="Lucas S."/>
            <person name="Han J."/>
            <person name="Lapidus A."/>
            <person name="Cheng J.-F."/>
            <person name="Goodwin L."/>
            <person name="Pitluck S."/>
            <person name="Peters L."/>
            <person name="Mikhailova N."/>
            <person name="Davenport K."/>
            <person name="Detter J.C."/>
            <person name="Han C."/>
            <person name="Tapia R."/>
            <person name="Land M."/>
            <person name="Hauser L."/>
            <person name="Kyrpides N."/>
            <person name="Ivanova N."/>
            <person name="Pagani I."/>
            <person name="Sproer C."/>
            <person name="Anderson I."/>
            <person name="Woyke T."/>
        </authorList>
    </citation>
    <scope>NUCLEOTIDE SEQUENCE</scope>
    <source>
        <strain evidence="1">XH-70</strain>
    </source>
</reference>
<keyword evidence="2" id="KW-1185">Reference proteome</keyword>
<dbReference type="KEGG" id="hru:Halru_2900"/>
<sequence length="50" mass="5348">MESESMKEYEFTCPACGQQIEINGPMRTAILSNGCPICSTSVSDDSFAPA</sequence>
<accession>L0ID42</accession>
<evidence type="ECO:0000313" key="1">
    <source>
        <dbReference type="EMBL" id="AGB17470.1"/>
    </source>
</evidence>
<organism evidence="1 2">
    <name type="scientific">Halovivax ruber (strain DSM 18193 / JCM 13892 / XH-70)</name>
    <dbReference type="NCBI Taxonomy" id="797302"/>
    <lineage>
        <taxon>Archaea</taxon>
        <taxon>Methanobacteriati</taxon>
        <taxon>Methanobacteriota</taxon>
        <taxon>Stenosarchaea group</taxon>
        <taxon>Halobacteria</taxon>
        <taxon>Halobacteriales</taxon>
        <taxon>Natrialbaceae</taxon>
        <taxon>Halovivax</taxon>
    </lineage>
</organism>
<protein>
    <recommendedName>
        <fullName evidence="3">Regulatory protein, FmdB family</fullName>
    </recommendedName>
</protein>
<dbReference type="RefSeq" id="WP_015302057.1">
    <property type="nucleotide sequence ID" value="NC_019964.1"/>
</dbReference>
<dbReference type="GeneID" id="14377972"/>